<protein>
    <recommendedName>
        <fullName evidence="2">DUF3368 domain-containing protein</fullName>
    </recommendedName>
</protein>
<dbReference type="InterPro" id="IPR021799">
    <property type="entry name" value="PIN-like_prokaryotic"/>
</dbReference>
<comment type="caution">
    <text evidence="1">The sequence shown here is derived from an EMBL/GenBank/DDBJ whole genome shotgun (WGS) entry which is preliminary data.</text>
</comment>
<accession>A0A6B1DS88</accession>
<dbReference type="SUPFAM" id="SSF88723">
    <property type="entry name" value="PIN domain-like"/>
    <property type="match status" value="1"/>
</dbReference>
<organism evidence="1">
    <name type="scientific">Caldilineaceae bacterium SB0662_bin_9</name>
    <dbReference type="NCBI Taxonomy" id="2605258"/>
    <lineage>
        <taxon>Bacteria</taxon>
        <taxon>Bacillati</taxon>
        <taxon>Chloroflexota</taxon>
        <taxon>Caldilineae</taxon>
        <taxon>Caldilineales</taxon>
        <taxon>Caldilineaceae</taxon>
    </lineage>
</organism>
<dbReference type="Pfam" id="PF11848">
    <property type="entry name" value="DUF3368"/>
    <property type="match status" value="1"/>
</dbReference>
<dbReference type="AlphaFoldDB" id="A0A6B1DS88"/>
<proteinExistence type="predicted"/>
<evidence type="ECO:0008006" key="2">
    <source>
        <dbReference type="Google" id="ProtNLM"/>
    </source>
</evidence>
<name>A0A6B1DS88_9CHLR</name>
<reference evidence="1" key="1">
    <citation type="submission" date="2019-09" db="EMBL/GenBank/DDBJ databases">
        <title>Characterisation of the sponge microbiome using genome-centric metagenomics.</title>
        <authorList>
            <person name="Engelberts J.P."/>
            <person name="Robbins S.J."/>
            <person name="De Goeij J.M."/>
            <person name="Aranda M."/>
            <person name="Bell S.C."/>
            <person name="Webster N.S."/>
        </authorList>
    </citation>
    <scope>NUCLEOTIDE SEQUENCE</scope>
    <source>
        <strain evidence="1">SB0662_bin_9</strain>
    </source>
</reference>
<dbReference type="EMBL" id="VXPY01000047">
    <property type="protein sequence ID" value="MYD90087.1"/>
    <property type="molecule type" value="Genomic_DNA"/>
</dbReference>
<gene>
    <name evidence="1" type="ORF">F4Y08_07075</name>
</gene>
<sequence>MKVLISDSSILIEFSKRGLLDKMFQLEFEFAVPDLLFHEELIDLGAYTRSDLLGLGLRVEALDAKGVDVAIAYQVERPALSLVDSFALALASHHGWSLLTEDRAMRSVADSKGIAHRDALWLIDNLLDAGILSASQVVAALATMRDDPRCPVPKSGLAVRIRRLGS</sequence>
<dbReference type="InterPro" id="IPR029060">
    <property type="entry name" value="PIN-like_dom_sf"/>
</dbReference>
<evidence type="ECO:0000313" key="1">
    <source>
        <dbReference type="EMBL" id="MYD90087.1"/>
    </source>
</evidence>